<proteinExistence type="predicted"/>
<dbReference type="Proteomes" id="UP000663940">
    <property type="component" value="Chromosome"/>
</dbReference>
<gene>
    <name evidence="1" type="ORF">DIU31_028510</name>
    <name evidence="2" type="ORF">J3L21_32495</name>
</gene>
<dbReference type="EMBL" id="CP071880">
    <property type="protein sequence ID" value="QTE50196.1"/>
    <property type="molecule type" value="Genomic_DNA"/>
</dbReference>
<organism evidence="1 3">
    <name type="scientific">Mucilaginibacter rubeus</name>
    <dbReference type="NCBI Taxonomy" id="2027860"/>
    <lineage>
        <taxon>Bacteria</taxon>
        <taxon>Pseudomonadati</taxon>
        <taxon>Bacteroidota</taxon>
        <taxon>Sphingobacteriia</taxon>
        <taxon>Sphingobacteriales</taxon>
        <taxon>Sphingobacteriaceae</taxon>
        <taxon>Mucilaginibacter</taxon>
    </lineage>
</organism>
<dbReference type="RefSeq" id="WP_112653042.1">
    <property type="nucleotide sequence ID" value="NZ_CP043451.1"/>
</dbReference>
<reference evidence="1 3" key="1">
    <citation type="submission" date="2019-08" db="EMBL/GenBank/DDBJ databases">
        <title>Comparative genome analysis confer to the adaptation heavy metal polluted environment.</title>
        <authorList>
            <person name="Li Y."/>
        </authorList>
    </citation>
    <scope>NUCLEOTIDE SEQUENCE [LARGE SCALE GENOMIC DNA]</scope>
    <source>
        <strain evidence="1 3">P2</strain>
    </source>
</reference>
<dbReference type="EMBL" id="CP043451">
    <property type="protein sequence ID" value="QEM07251.1"/>
    <property type="molecule type" value="Genomic_DNA"/>
</dbReference>
<evidence type="ECO:0000313" key="4">
    <source>
        <dbReference type="Proteomes" id="UP000663940"/>
    </source>
</evidence>
<sequence length="297" mass="34486">MRYIKISELKAVFEALHGTGSFIAWEERANRHLAAITTKTQRERKTYWAANNIWTDLYDAMSELSGHKCWYTESKENSSEWQVDHFRPKAKSLNSEGEIISATGYWWLSYYWRNFRLSGSLSNLLRKDRFVDDDDVFGKGSYFPLKTGSQFSLENDMRCRGEIPMLLDPTISRDVGLLSFDQNGGVFATYNADDNDHNHNRAVLSIKCYGLEHSPLIRGRKRVWDECESIVELTQSDLKVHINNDELIDQSLEECYQRLADLAAKNQPHSIVVFNFVQEKLNNEDYYWLNEALKAIA</sequence>
<evidence type="ECO:0008006" key="5">
    <source>
        <dbReference type="Google" id="ProtNLM"/>
    </source>
</evidence>
<protein>
    <recommendedName>
        <fullName evidence="5">HNH nuclease domain-containing protein</fullName>
    </recommendedName>
</protein>
<evidence type="ECO:0000313" key="3">
    <source>
        <dbReference type="Proteomes" id="UP000250557"/>
    </source>
</evidence>
<evidence type="ECO:0000313" key="2">
    <source>
        <dbReference type="EMBL" id="QTE50196.1"/>
    </source>
</evidence>
<dbReference type="AlphaFoldDB" id="A0AAE6ML09"/>
<dbReference type="Proteomes" id="UP000250557">
    <property type="component" value="Chromosome"/>
</dbReference>
<accession>A0AAE6ML09</accession>
<reference evidence="2 4" key="2">
    <citation type="submission" date="2021-03" db="EMBL/GenBank/DDBJ databases">
        <title>Mucilaginibacter strains isolated from gold and copper mining confer multi heavy-metal resistance.</title>
        <authorList>
            <person name="Li Y."/>
        </authorList>
    </citation>
    <scope>NUCLEOTIDE SEQUENCE [LARGE SCALE GENOMIC DNA]</scope>
    <source>
        <strain evidence="2 4">P2-4</strain>
    </source>
</reference>
<keyword evidence="4" id="KW-1185">Reference proteome</keyword>
<evidence type="ECO:0000313" key="1">
    <source>
        <dbReference type="EMBL" id="QEM07251.1"/>
    </source>
</evidence>
<name>A0AAE6ML09_9SPHI</name>